<dbReference type="InterPro" id="IPR044855">
    <property type="entry name" value="CoA-Trfase_III_dom3_sf"/>
</dbReference>
<evidence type="ECO:0000313" key="4">
    <source>
        <dbReference type="Proteomes" id="UP001157069"/>
    </source>
</evidence>
<feature type="region of interest" description="Disordered" evidence="2">
    <location>
        <begin position="174"/>
        <end position="193"/>
    </location>
</feature>
<dbReference type="PANTHER" id="PTHR48207:SF3">
    <property type="entry name" value="SUCCINATE--HYDROXYMETHYLGLUTARATE COA-TRANSFERASE"/>
    <property type="match status" value="1"/>
</dbReference>
<dbReference type="InterPro" id="IPR003673">
    <property type="entry name" value="CoA-Trfase_fam_III"/>
</dbReference>
<keyword evidence="1" id="KW-0808">Transferase</keyword>
<name>A0ABQ6JW61_9MICO</name>
<dbReference type="SUPFAM" id="SSF89796">
    <property type="entry name" value="CoA-transferase family III (CaiB/BaiF)"/>
    <property type="match status" value="1"/>
</dbReference>
<dbReference type="Pfam" id="PF02515">
    <property type="entry name" value="CoA_transf_3"/>
    <property type="match status" value="1"/>
</dbReference>
<evidence type="ECO:0000256" key="1">
    <source>
        <dbReference type="ARBA" id="ARBA00022679"/>
    </source>
</evidence>
<dbReference type="PANTHER" id="PTHR48207">
    <property type="entry name" value="SUCCINATE--HYDROXYMETHYLGLUTARATE COA-TRANSFERASE"/>
    <property type="match status" value="1"/>
</dbReference>
<reference evidence="4" key="1">
    <citation type="journal article" date="2019" name="Int. J. Syst. Evol. Microbiol.">
        <title>The Global Catalogue of Microorganisms (GCM) 10K type strain sequencing project: providing services to taxonomists for standard genome sequencing and annotation.</title>
        <authorList>
            <consortium name="The Broad Institute Genomics Platform"/>
            <consortium name="The Broad Institute Genome Sequencing Center for Infectious Disease"/>
            <person name="Wu L."/>
            <person name="Ma J."/>
        </authorList>
    </citation>
    <scope>NUCLEOTIDE SEQUENCE [LARGE SCALE GENOMIC DNA]</scope>
    <source>
        <strain evidence="4">NBRC 108755</strain>
    </source>
</reference>
<dbReference type="InterPro" id="IPR050483">
    <property type="entry name" value="CoA-transferase_III_domain"/>
</dbReference>
<sequence>MRDDEATYFLSANRNKQGIVLDFADAEQLATAHAIVDRADIVVENFRPGSLARFGLDHASLAERRPDLIYASITGFGTGAGREIPGYDLSAQALSGLMSLQGETDAAPARAGFALFDVLTGMFAVSGILAALHHRDRTGEGQLVELDLMSVALASMVNQTTAFVAGDVVPTRMGNEHPSLAPTHRSPRATDRS</sequence>
<comment type="caution">
    <text evidence="3">The sequence shown here is derived from an EMBL/GenBank/DDBJ whole genome shotgun (WGS) entry which is preliminary data.</text>
</comment>
<dbReference type="Gene3D" id="3.30.1540.10">
    <property type="entry name" value="formyl-coa transferase, domain 3"/>
    <property type="match status" value="1"/>
</dbReference>
<protein>
    <submittedName>
        <fullName evidence="3">Uncharacterized protein</fullName>
    </submittedName>
</protein>
<organism evidence="3 4">
    <name type="scientific">Homoserinibacter gongjuensis</name>
    <dbReference type="NCBI Taxonomy" id="1162968"/>
    <lineage>
        <taxon>Bacteria</taxon>
        <taxon>Bacillati</taxon>
        <taxon>Actinomycetota</taxon>
        <taxon>Actinomycetes</taxon>
        <taxon>Micrococcales</taxon>
        <taxon>Microbacteriaceae</taxon>
        <taxon>Homoserinibacter</taxon>
    </lineage>
</organism>
<dbReference type="Proteomes" id="UP001157069">
    <property type="component" value="Unassembled WGS sequence"/>
</dbReference>
<accession>A0ABQ6JW61</accession>
<gene>
    <name evidence="3" type="ORF">GCM10025869_14910</name>
</gene>
<dbReference type="EMBL" id="BSVA01000001">
    <property type="protein sequence ID" value="GMA90962.1"/>
    <property type="molecule type" value="Genomic_DNA"/>
</dbReference>
<evidence type="ECO:0000256" key="2">
    <source>
        <dbReference type="SAM" id="MobiDB-lite"/>
    </source>
</evidence>
<proteinExistence type="predicted"/>
<keyword evidence="4" id="KW-1185">Reference proteome</keyword>
<dbReference type="Gene3D" id="3.40.50.10540">
    <property type="entry name" value="Crotonobetainyl-coa:carnitine coa-transferase, domain 1"/>
    <property type="match status" value="1"/>
</dbReference>
<dbReference type="InterPro" id="IPR023606">
    <property type="entry name" value="CoA-Trfase_III_dom_1_sf"/>
</dbReference>
<evidence type="ECO:0000313" key="3">
    <source>
        <dbReference type="EMBL" id="GMA90962.1"/>
    </source>
</evidence>